<evidence type="ECO:0000256" key="2">
    <source>
        <dbReference type="ARBA" id="ARBA00022771"/>
    </source>
</evidence>
<dbReference type="PANTHER" id="PTHR23123">
    <property type="entry name" value="PHD/F-BOX CONTAINING PROTEIN"/>
    <property type="match status" value="1"/>
</dbReference>
<dbReference type="SUPFAM" id="SSF51197">
    <property type="entry name" value="Clavaminate synthase-like"/>
    <property type="match status" value="1"/>
</dbReference>
<reference evidence="11" key="1">
    <citation type="submission" date="2014-05" db="EMBL/GenBank/DDBJ databases">
        <authorList>
            <person name="Chronopoulou M."/>
        </authorList>
    </citation>
    <scope>NUCLEOTIDE SEQUENCE</scope>
    <source>
        <tissue evidence="11">Whole organism</tissue>
    </source>
</reference>
<dbReference type="GO" id="GO:0008270">
    <property type="term" value="F:zinc ion binding"/>
    <property type="evidence" value="ECO:0007669"/>
    <property type="project" value="UniProtKB-KW"/>
</dbReference>
<dbReference type="GO" id="GO:0016491">
    <property type="term" value="F:oxidoreductase activity"/>
    <property type="evidence" value="ECO:0007669"/>
    <property type="project" value="UniProtKB-KW"/>
</dbReference>
<keyword evidence="1" id="KW-0479">Metal-binding</keyword>
<keyword evidence="3" id="KW-0862">Zinc</keyword>
<evidence type="ECO:0000256" key="5">
    <source>
        <dbReference type="ARBA" id="ARBA00023004"/>
    </source>
</evidence>
<dbReference type="Pfam" id="PF16866">
    <property type="entry name" value="PHD_4"/>
    <property type="match status" value="1"/>
</dbReference>
<accession>A0A0K2UWL7</accession>
<feature type="domain" description="CXXC-type" evidence="9">
    <location>
        <begin position="480"/>
        <end position="526"/>
    </location>
</feature>
<dbReference type="InterPro" id="IPR002857">
    <property type="entry name" value="Znf_CXXC"/>
</dbReference>
<evidence type="ECO:0000313" key="11">
    <source>
        <dbReference type="EMBL" id="CDW42287.1"/>
    </source>
</evidence>
<dbReference type="InterPro" id="IPR003347">
    <property type="entry name" value="JmjC_dom"/>
</dbReference>
<dbReference type="CDD" id="cd21783">
    <property type="entry name" value="CTD_Jhd1-like"/>
    <property type="match status" value="1"/>
</dbReference>
<evidence type="ECO:0000256" key="4">
    <source>
        <dbReference type="ARBA" id="ARBA00023002"/>
    </source>
</evidence>
<dbReference type="InterPro" id="IPR013083">
    <property type="entry name" value="Znf_RING/FYVE/PHD"/>
</dbReference>
<dbReference type="SMART" id="SM00558">
    <property type="entry name" value="JmjC"/>
    <property type="match status" value="1"/>
</dbReference>
<keyword evidence="6" id="KW-0805">Transcription regulation</keyword>
<evidence type="ECO:0000259" key="9">
    <source>
        <dbReference type="PROSITE" id="PS51058"/>
    </source>
</evidence>
<dbReference type="Gene3D" id="3.30.40.10">
    <property type="entry name" value="Zinc/RING finger domain, C3HC4 (zinc finger)"/>
    <property type="match status" value="1"/>
</dbReference>
<evidence type="ECO:0000256" key="1">
    <source>
        <dbReference type="ARBA" id="ARBA00022723"/>
    </source>
</evidence>
<evidence type="ECO:0000256" key="7">
    <source>
        <dbReference type="ARBA" id="ARBA00023163"/>
    </source>
</evidence>
<evidence type="ECO:0000256" key="8">
    <source>
        <dbReference type="PROSITE-ProRule" id="PRU00509"/>
    </source>
</evidence>
<name>A0A0K2UWL7_LEPSM</name>
<dbReference type="InterPro" id="IPR050690">
    <property type="entry name" value="JHDM1_Histone_Demethylase"/>
</dbReference>
<organism evidence="11">
    <name type="scientific">Lepeophtheirus salmonis</name>
    <name type="common">Salmon louse</name>
    <name type="synonym">Caligus salmonis</name>
    <dbReference type="NCBI Taxonomy" id="72036"/>
    <lineage>
        <taxon>Eukaryota</taxon>
        <taxon>Metazoa</taxon>
        <taxon>Ecdysozoa</taxon>
        <taxon>Arthropoda</taxon>
        <taxon>Crustacea</taxon>
        <taxon>Multicrustacea</taxon>
        <taxon>Hexanauplia</taxon>
        <taxon>Copepoda</taxon>
        <taxon>Siphonostomatoida</taxon>
        <taxon>Caligidae</taxon>
        <taxon>Lepeophtheirus</taxon>
    </lineage>
</organism>
<keyword evidence="7" id="KW-0804">Transcription</keyword>
<sequence>MMEIEPEVIPSYYAYSPEGKIKGLRGPFFNGVREVSSRDLTVGLFQRDGGFLSPILIKEKDGLGIRIQPGSSLGDIRSAIGSRKLLLVTDSSSLSTSEKTFKELHKFLELPPESRSGSLFTTIDFVGTKLETQVVSPRIVRHLDWADKAWPPHLRDTHFPNTQRKLYIGSKSSFIDFKVNPGGSSSWHFVYSGHQTHLLIPPTDDNLKIYEDWVAQKRKPIVFLPDSAKNILKVECPEGATLFIPGGWIHGTFNNEDSLVFGGFFMHSFGIEKQLQISFMEESLQLPIGERYPHFTEMLWYVLDRYIHRLLGKTHLDLPEEEKRRMKLERGENIDPNKEILFRNLNEIPPSSEHIHLTQAELQGIKFIVMYLHQLSSNKKNVPLMLPDPIGVIKDVRALVLEHKEDCPEKAITSKYILRWTENDDVDNFLKKSRKNFLPPIDKKTAVIKSKKEPPSSPSSSRTNTVVSAATLLMGNNNCNRRRRVRCKVCEACMGGDCQICIYCKDMLKYGGQGRMKQTCEKRRCLQPQLPICAFCSVCNLDGWFGTPKLQSKECDRPEEPPNLFECTVCLEIIHPACAEKTIGLGKINNELCNSWECTNCFNSGFGTAPSRIRKRKLSVEGEDTPPEETSQEY</sequence>
<dbReference type="GO" id="GO:0003677">
    <property type="term" value="F:DNA binding"/>
    <property type="evidence" value="ECO:0007669"/>
    <property type="project" value="InterPro"/>
</dbReference>
<evidence type="ECO:0000256" key="6">
    <source>
        <dbReference type="ARBA" id="ARBA00023015"/>
    </source>
</evidence>
<protein>
    <submittedName>
        <fullName evidence="11">Uncharacterized protein</fullName>
    </submittedName>
</protein>
<evidence type="ECO:0000256" key="3">
    <source>
        <dbReference type="ARBA" id="ARBA00022833"/>
    </source>
</evidence>
<dbReference type="EMBL" id="HACA01024926">
    <property type="protein sequence ID" value="CDW42287.1"/>
    <property type="molecule type" value="Transcribed_RNA"/>
</dbReference>
<evidence type="ECO:0000259" key="10">
    <source>
        <dbReference type="PROSITE" id="PS51184"/>
    </source>
</evidence>
<feature type="domain" description="JmjC" evidence="10">
    <location>
        <begin position="112"/>
        <end position="282"/>
    </location>
</feature>
<dbReference type="OrthoDB" id="5876800at2759"/>
<dbReference type="Pfam" id="PF02008">
    <property type="entry name" value="zf-CXXC"/>
    <property type="match status" value="1"/>
</dbReference>
<dbReference type="PROSITE" id="PS51058">
    <property type="entry name" value="ZF_CXXC"/>
    <property type="match status" value="1"/>
</dbReference>
<dbReference type="InterPro" id="IPR019787">
    <property type="entry name" value="Znf_PHD-finger"/>
</dbReference>
<dbReference type="Gene3D" id="2.60.120.650">
    <property type="entry name" value="Cupin"/>
    <property type="match status" value="1"/>
</dbReference>
<dbReference type="Gene3D" id="1.20.58.1360">
    <property type="match status" value="1"/>
</dbReference>
<proteinExistence type="predicted"/>
<keyword evidence="5" id="KW-0408">Iron</keyword>
<keyword evidence="2 8" id="KW-0863">Zinc-finger</keyword>
<keyword evidence="4" id="KW-0560">Oxidoreductase</keyword>
<dbReference type="AlphaFoldDB" id="A0A0K2UWL7"/>
<dbReference type="PROSITE" id="PS51184">
    <property type="entry name" value="JMJC"/>
    <property type="match status" value="1"/>
</dbReference>